<dbReference type="Proteomes" id="UP001189429">
    <property type="component" value="Unassembled WGS sequence"/>
</dbReference>
<organism evidence="2 3">
    <name type="scientific">Prorocentrum cordatum</name>
    <dbReference type="NCBI Taxonomy" id="2364126"/>
    <lineage>
        <taxon>Eukaryota</taxon>
        <taxon>Sar</taxon>
        <taxon>Alveolata</taxon>
        <taxon>Dinophyceae</taxon>
        <taxon>Prorocentrales</taxon>
        <taxon>Prorocentraceae</taxon>
        <taxon>Prorocentrum</taxon>
    </lineage>
</organism>
<evidence type="ECO:0000313" key="3">
    <source>
        <dbReference type="Proteomes" id="UP001189429"/>
    </source>
</evidence>
<dbReference type="EMBL" id="CAUYUJ010003802">
    <property type="protein sequence ID" value="CAK0806898.1"/>
    <property type="molecule type" value="Genomic_DNA"/>
</dbReference>
<feature type="non-terminal residue" evidence="2">
    <location>
        <position position="154"/>
    </location>
</feature>
<feature type="compositionally biased region" description="Basic residues" evidence="1">
    <location>
        <begin position="1"/>
        <end position="11"/>
    </location>
</feature>
<sequence length="154" mass="16952">RLGRHLGRRQPRACSSPVRAAARTSARADARVGLGLVHGQRRPRIVYDLAVELGDEFRWSALVFRAKRHLGAALQCAKEGRGMSGLGLWATAFRWLAGTSDASALKLDGLSNAAETHLWTALSAWVSVEAFARTGRSGTIFRWLVPRDFLEEWG</sequence>
<reference evidence="2" key="1">
    <citation type="submission" date="2023-10" db="EMBL/GenBank/DDBJ databases">
        <authorList>
            <person name="Chen Y."/>
            <person name="Shah S."/>
            <person name="Dougan E. K."/>
            <person name="Thang M."/>
            <person name="Chan C."/>
        </authorList>
    </citation>
    <scope>NUCLEOTIDE SEQUENCE [LARGE SCALE GENOMIC DNA]</scope>
</reference>
<gene>
    <name evidence="2" type="ORF">PCOR1329_LOCUS12953</name>
</gene>
<keyword evidence="3" id="KW-1185">Reference proteome</keyword>
<evidence type="ECO:0000256" key="1">
    <source>
        <dbReference type="SAM" id="MobiDB-lite"/>
    </source>
</evidence>
<feature type="non-terminal residue" evidence="2">
    <location>
        <position position="1"/>
    </location>
</feature>
<name>A0ABN9QPM3_9DINO</name>
<comment type="caution">
    <text evidence="2">The sequence shown here is derived from an EMBL/GenBank/DDBJ whole genome shotgun (WGS) entry which is preliminary data.</text>
</comment>
<protein>
    <submittedName>
        <fullName evidence="2">Uncharacterized protein</fullName>
    </submittedName>
</protein>
<feature type="region of interest" description="Disordered" evidence="1">
    <location>
        <begin position="1"/>
        <end position="20"/>
    </location>
</feature>
<evidence type="ECO:0000313" key="2">
    <source>
        <dbReference type="EMBL" id="CAK0806898.1"/>
    </source>
</evidence>
<proteinExistence type="predicted"/>
<accession>A0ABN9QPM3</accession>